<dbReference type="UniPathway" id="UPA00143"/>
<dbReference type="Pfam" id="PF01466">
    <property type="entry name" value="Skp1"/>
    <property type="match status" value="1"/>
</dbReference>
<dbReference type="InterPro" id="IPR011333">
    <property type="entry name" value="SKP1/BTB/POZ_sf"/>
</dbReference>
<protein>
    <recommendedName>
        <fullName evidence="3">Skp1-related protein</fullName>
    </recommendedName>
</protein>
<dbReference type="GO" id="GO:0016567">
    <property type="term" value="P:protein ubiquitination"/>
    <property type="evidence" value="ECO:0007669"/>
    <property type="project" value="UniProtKB-UniPathway"/>
</dbReference>
<dbReference type="eggNOG" id="KOG1724">
    <property type="taxonomic scope" value="Eukaryota"/>
</dbReference>
<dbReference type="EMBL" id="DS268450">
    <property type="protein sequence ID" value="EFP03557.1"/>
    <property type="molecule type" value="Genomic_DNA"/>
</dbReference>
<reference evidence="5" key="1">
    <citation type="submission" date="2007-07" db="EMBL/GenBank/DDBJ databases">
        <title>PCAP assembly of the Caenorhabditis remanei genome.</title>
        <authorList>
            <consortium name="The Caenorhabditis remanei Sequencing Consortium"/>
            <person name="Wilson R.K."/>
        </authorList>
    </citation>
    <scope>NUCLEOTIDE SEQUENCE [LARGE SCALE GENOMIC DNA]</scope>
    <source>
        <strain evidence="5">PB4641</strain>
    </source>
</reference>
<dbReference type="EMBL" id="WUAV01000006">
    <property type="protein sequence ID" value="KAF1748934.1"/>
    <property type="molecule type" value="Genomic_DNA"/>
</dbReference>
<organism evidence="7">
    <name type="scientific">Caenorhabditis remanei</name>
    <name type="common">Caenorhabditis vulgaris</name>
    <dbReference type="NCBI Taxonomy" id="31234"/>
    <lineage>
        <taxon>Eukaryota</taxon>
        <taxon>Metazoa</taxon>
        <taxon>Ecdysozoa</taxon>
        <taxon>Nematoda</taxon>
        <taxon>Chromadorea</taxon>
        <taxon>Rhabditida</taxon>
        <taxon>Rhabditina</taxon>
        <taxon>Rhabditomorpha</taxon>
        <taxon>Rhabditoidea</taxon>
        <taxon>Rhabditidae</taxon>
        <taxon>Peloderinae</taxon>
        <taxon>Caenorhabditis</taxon>
    </lineage>
</organism>
<evidence type="ECO:0000313" key="6">
    <source>
        <dbReference type="EMBL" id="KAF1748934.1"/>
    </source>
</evidence>
<keyword evidence="2 3" id="KW-0833">Ubl conjugation pathway</keyword>
<evidence type="ECO:0000256" key="3">
    <source>
        <dbReference type="PIRNR" id="PIRNR028729"/>
    </source>
</evidence>
<proteinExistence type="inferred from homology"/>
<dbReference type="SMART" id="SM00512">
    <property type="entry name" value="Skp1"/>
    <property type="match status" value="1"/>
</dbReference>
<dbReference type="Gene3D" id="3.30.710.10">
    <property type="entry name" value="Potassium Channel Kv1.1, Chain A"/>
    <property type="match status" value="1"/>
</dbReference>
<name>E3MJN1_CAERE</name>
<dbReference type="OrthoDB" id="5772883at2759"/>
<dbReference type="CTD" id="9819635"/>
<feature type="domain" description="SKP1 component dimerisation" evidence="4">
    <location>
        <begin position="113"/>
        <end position="149"/>
    </location>
</feature>
<evidence type="ECO:0000313" key="8">
    <source>
        <dbReference type="Proteomes" id="UP000483820"/>
    </source>
</evidence>
<dbReference type="OMA" id="DWDKEFF"/>
<dbReference type="InterPro" id="IPR016072">
    <property type="entry name" value="Skp1_comp_dimer"/>
</dbReference>
<dbReference type="PIRSF" id="PIRSF028729">
    <property type="entry name" value="E3_ubiquit_lig_SCF_Skp"/>
    <property type="match status" value="1"/>
</dbReference>
<dbReference type="PANTHER" id="PTHR11165">
    <property type="entry name" value="SKP1"/>
    <property type="match status" value="1"/>
</dbReference>
<dbReference type="STRING" id="31234.E3MJN1"/>
<dbReference type="KEGG" id="crq:GCK72_025401"/>
<evidence type="ECO:0000259" key="4">
    <source>
        <dbReference type="Pfam" id="PF01466"/>
    </source>
</evidence>
<dbReference type="FunFam" id="3.30.710.10:FF:000124">
    <property type="entry name" value="Protein CBG09126"/>
    <property type="match status" value="1"/>
</dbReference>
<dbReference type="SUPFAM" id="SSF81382">
    <property type="entry name" value="Skp1 dimerisation domain-like"/>
    <property type="match status" value="1"/>
</dbReference>
<comment type="pathway">
    <text evidence="3">Protein modification; protein ubiquitination.</text>
</comment>
<comment type="function">
    <text evidence="3">Probable essential component of SCF (SKP1-CUL1-F-box protein) E3 ubiquitin-protein ligase complexes, which mediate the ubiquitination and subsequent proteasomal degradation of target proteins. Regulates cell proliferation during embryonic and larval development.</text>
</comment>
<reference evidence="6 8" key="2">
    <citation type="submission" date="2019-12" db="EMBL/GenBank/DDBJ databases">
        <title>Chromosome-level assembly of the Caenorhabditis remanei genome.</title>
        <authorList>
            <person name="Teterina A.A."/>
            <person name="Willis J.H."/>
            <person name="Phillips P.C."/>
        </authorList>
    </citation>
    <scope>NUCLEOTIDE SEQUENCE [LARGE SCALE GENOMIC DNA]</scope>
    <source>
        <strain evidence="6 8">PX506</strain>
        <tissue evidence="6">Whole organism</tissue>
    </source>
</reference>
<accession>E3MJN1</accession>
<dbReference type="InterPro" id="IPR036296">
    <property type="entry name" value="SKP1-like_dim_sf"/>
</dbReference>
<evidence type="ECO:0000256" key="2">
    <source>
        <dbReference type="ARBA" id="ARBA00022786"/>
    </source>
</evidence>
<keyword evidence="7" id="KW-1185">Reference proteome</keyword>
<dbReference type="AlphaFoldDB" id="E3MJN1"/>
<dbReference type="SUPFAM" id="SSF54695">
    <property type="entry name" value="POZ domain"/>
    <property type="match status" value="1"/>
</dbReference>
<evidence type="ECO:0000313" key="5">
    <source>
        <dbReference type="EMBL" id="EFP03557.1"/>
    </source>
</evidence>
<dbReference type="RefSeq" id="XP_003103586.1">
    <property type="nucleotide sequence ID" value="XM_003103538.1"/>
</dbReference>
<evidence type="ECO:0000256" key="1">
    <source>
        <dbReference type="ARBA" id="ARBA00009993"/>
    </source>
</evidence>
<evidence type="ECO:0000313" key="7">
    <source>
        <dbReference type="Proteomes" id="UP000008281"/>
    </source>
</evidence>
<dbReference type="FunCoup" id="E3MJN1">
    <property type="interactions" value="336"/>
</dbReference>
<dbReference type="HOGENOM" id="CLU_059252_1_1_1"/>
<sequence>MTTTKRFKLISEDGHEFIISKVALRASKFIVDKLAEAGITEENCETMDPILVPFHHVLVKQCVDWLNHHQCDAPKTRKIKYKHFSKWDKKFFKMESGELFALLNASHALGIDELMNMGCAVAAELIRGKNVEEIRKIYGIKSDEEQMEELLANGGEGTSTMTFTVEKY</sequence>
<comment type="similarity">
    <text evidence="1 3">Belongs to the SKP1 family.</text>
</comment>
<dbReference type="InterPro" id="IPR001232">
    <property type="entry name" value="SKP1-like"/>
</dbReference>
<dbReference type="GO" id="GO:0006511">
    <property type="term" value="P:ubiquitin-dependent protein catabolic process"/>
    <property type="evidence" value="ECO:0007669"/>
    <property type="project" value="InterPro"/>
</dbReference>
<gene>
    <name evidence="5" type="primary">Cre-skr-20</name>
    <name evidence="5" type="ORF">CRE_19168</name>
    <name evidence="6" type="ORF">GCK72_025401</name>
</gene>
<dbReference type="GeneID" id="9819635"/>
<dbReference type="Proteomes" id="UP000483820">
    <property type="component" value="Chromosome X"/>
</dbReference>
<dbReference type="Proteomes" id="UP000008281">
    <property type="component" value="Unassembled WGS sequence"/>
</dbReference>
<dbReference type="InterPro" id="IPR016897">
    <property type="entry name" value="SKP1"/>
</dbReference>